<keyword evidence="3" id="KW-1185">Reference proteome</keyword>
<comment type="caution">
    <text evidence="2">The sequence shown here is derived from an EMBL/GenBank/DDBJ whole genome shotgun (WGS) entry which is preliminary data.</text>
</comment>
<evidence type="ECO:0000313" key="3">
    <source>
        <dbReference type="Proteomes" id="UP000693672"/>
    </source>
</evidence>
<dbReference type="GO" id="GO:0019165">
    <property type="term" value="F:thiamine kinase activity"/>
    <property type="evidence" value="ECO:0007669"/>
    <property type="project" value="UniProtKB-EC"/>
</dbReference>
<organism evidence="2 3">
    <name type="scientific">Paenibacillus solanacearum</name>
    <dbReference type="NCBI Taxonomy" id="2048548"/>
    <lineage>
        <taxon>Bacteria</taxon>
        <taxon>Bacillati</taxon>
        <taxon>Bacillota</taxon>
        <taxon>Bacilli</taxon>
        <taxon>Bacillales</taxon>
        <taxon>Paenibacillaceae</taxon>
        <taxon>Paenibacillus</taxon>
    </lineage>
</organism>
<evidence type="ECO:0000313" key="2">
    <source>
        <dbReference type="EMBL" id="CAG7650186.1"/>
    </source>
</evidence>
<dbReference type="AlphaFoldDB" id="A0A916K757"/>
<proteinExistence type="predicted"/>
<dbReference type="EMBL" id="CAJVAS010000052">
    <property type="protein sequence ID" value="CAG7650186.1"/>
    <property type="molecule type" value="Genomic_DNA"/>
</dbReference>
<dbReference type="Pfam" id="PF01636">
    <property type="entry name" value="APH"/>
    <property type="match status" value="1"/>
</dbReference>
<dbReference type="InterPro" id="IPR002575">
    <property type="entry name" value="Aminoglycoside_PTrfase"/>
</dbReference>
<gene>
    <name evidence="2" type="primary">thiK_2</name>
    <name evidence="2" type="ORF">PAESOLCIP111_06023</name>
</gene>
<dbReference type="Proteomes" id="UP000693672">
    <property type="component" value="Unassembled WGS sequence"/>
</dbReference>
<sequence>MLLYDWIASIRWTAKSSVIDHLLNRVKEVEAVRLPAGLEAETWELRLDDDRFVLKIWNKESDPDVGFQYTLLDTLHRQGVAVSVPLGWGLDAANHKVLVTSFDGSPVQSPGVRTFVDLAALMLALHKRPLDDFAPALHRRCDFIAYYYPRLREHPDIESVLTGLVGNAEMLQTCMIHGDVHLGNMVEQQGRYTIIDWTNAQLGDPRYDAAWAAFLAAIYDGEEGYQAFLDAYAAASGYSRAELEPFEAMACLRWVLLNRIADIPKTEGTIRRVNQAMNANAYVQGHRELFIAE</sequence>
<reference evidence="2" key="1">
    <citation type="submission" date="2021-06" db="EMBL/GenBank/DDBJ databases">
        <authorList>
            <person name="Criscuolo A."/>
        </authorList>
    </citation>
    <scope>NUCLEOTIDE SEQUENCE</scope>
    <source>
        <strain evidence="2">CIP111600</strain>
    </source>
</reference>
<name>A0A916K757_9BACL</name>
<keyword evidence="2" id="KW-0418">Kinase</keyword>
<keyword evidence="2" id="KW-0808">Transferase</keyword>
<evidence type="ECO:0000259" key="1">
    <source>
        <dbReference type="Pfam" id="PF01636"/>
    </source>
</evidence>
<accession>A0A916K757</accession>
<dbReference type="EC" id="2.7.1.89" evidence="2"/>
<feature type="domain" description="Aminoglycoside phosphotransferase" evidence="1">
    <location>
        <begin position="32"/>
        <end position="241"/>
    </location>
</feature>
<protein>
    <submittedName>
        <fullName evidence="2">Thiamine kinase</fullName>
        <ecNumber evidence="2">2.7.1.89</ecNumber>
    </submittedName>
</protein>